<dbReference type="InterPro" id="IPR035513">
    <property type="entry name" value="Invertase/methylesterase_inhib"/>
</dbReference>
<comment type="caution">
    <text evidence="5">The sequence shown here is derived from an EMBL/GenBank/DDBJ whole genome shotgun (WGS) entry which is preliminary data.</text>
</comment>
<sequence length="167" mass="18970">MVDLHMNIFSRILLIISLISISISSQITIANGLKISPRPSPINNKNKIKNLVTSLMVSSMAKTEEFVKRIVLTRLAIELDEYKKDCLETCKEVYEDAVDAMKSTLKDVNEGNYYKANVDVSAISENMETCKECVKEIYGDDPEFTKFDNWSHGIIEDALTRITRISR</sequence>
<dbReference type="NCBIfam" id="TIGR01614">
    <property type="entry name" value="PME_inhib"/>
    <property type="match status" value="1"/>
</dbReference>
<dbReference type="PANTHER" id="PTHR35357:SF8">
    <property type="entry name" value="OS01G0111000 PROTEIN"/>
    <property type="match status" value="1"/>
</dbReference>
<dbReference type="OrthoDB" id="1915198at2759"/>
<dbReference type="InterPro" id="IPR006501">
    <property type="entry name" value="Pectinesterase_inhib_dom"/>
</dbReference>
<dbReference type="SUPFAM" id="SSF101148">
    <property type="entry name" value="Plant invertase/pectin methylesterase inhibitor"/>
    <property type="match status" value="1"/>
</dbReference>
<keyword evidence="2" id="KW-1015">Disulfide bond</keyword>
<accession>A0A2G2VCM2</accession>
<name>A0A2G2VCM2_CAPBA</name>
<organism evidence="5 6">
    <name type="scientific">Capsicum baccatum</name>
    <name type="common">Peruvian pepper</name>
    <dbReference type="NCBI Taxonomy" id="33114"/>
    <lineage>
        <taxon>Eukaryota</taxon>
        <taxon>Viridiplantae</taxon>
        <taxon>Streptophyta</taxon>
        <taxon>Embryophyta</taxon>
        <taxon>Tracheophyta</taxon>
        <taxon>Spermatophyta</taxon>
        <taxon>Magnoliopsida</taxon>
        <taxon>eudicotyledons</taxon>
        <taxon>Gunneridae</taxon>
        <taxon>Pentapetalae</taxon>
        <taxon>asterids</taxon>
        <taxon>lamiids</taxon>
        <taxon>Solanales</taxon>
        <taxon>Solanaceae</taxon>
        <taxon>Solanoideae</taxon>
        <taxon>Capsiceae</taxon>
        <taxon>Capsicum</taxon>
    </lineage>
</organism>
<comment type="similarity">
    <text evidence="3">Belongs to the PMEI family.</text>
</comment>
<dbReference type="Proteomes" id="UP000224567">
    <property type="component" value="Unassembled WGS sequence"/>
</dbReference>
<protein>
    <recommendedName>
        <fullName evidence="4">Pectinesterase inhibitor domain-containing protein</fullName>
    </recommendedName>
</protein>
<reference evidence="5 6" key="1">
    <citation type="journal article" date="2017" name="Genome Biol.">
        <title>New reference genome sequences of hot pepper reveal the massive evolution of plant disease-resistance genes by retroduplication.</title>
        <authorList>
            <person name="Kim S."/>
            <person name="Park J."/>
            <person name="Yeom S.I."/>
            <person name="Kim Y.M."/>
            <person name="Seo E."/>
            <person name="Kim K.T."/>
            <person name="Kim M.S."/>
            <person name="Lee J.M."/>
            <person name="Cheong K."/>
            <person name="Shin H.S."/>
            <person name="Kim S.B."/>
            <person name="Han K."/>
            <person name="Lee J."/>
            <person name="Park M."/>
            <person name="Lee H.A."/>
            <person name="Lee H.Y."/>
            <person name="Lee Y."/>
            <person name="Oh S."/>
            <person name="Lee J.H."/>
            <person name="Choi E."/>
            <person name="Choi E."/>
            <person name="Lee S.E."/>
            <person name="Jeon J."/>
            <person name="Kim H."/>
            <person name="Choi G."/>
            <person name="Song H."/>
            <person name="Lee J."/>
            <person name="Lee S.C."/>
            <person name="Kwon J.K."/>
            <person name="Lee H.Y."/>
            <person name="Koo N."/>
            <person name="Hong Y."/>
            <person name="Kim R.W."/>
            <person name="Kang W.H."/>
            <person name="Huh J.H."/>
            <person name="Kang B.C."/>
            <person name="Yang T.J."/>
            <person name="Lee Y.H."/>
            <person name="Bennetzen J.L."/>
            <person name="Choi D."/>
        </authorList>
    </citation>
    <scope>NUCLEOTIDE SEQUENCE [LARGE SCALE GENOMIC DNA]</scope>
    <source>
        <strain evidence="6">cv. PBC81</strain>
    </source>
</reference>
<evidence type="ECO:0000313" key="6">
    <source>
        <dbReference type="Proteomes" id="UP000224567"/>
    </source>
</evidence>
<evidence type="ECO:0000313" key="5">
    <source>
        <dbReference type="EMBL" id="PHT30741.1"/>
    </source>
</evidence>
<feature type="domain" description="Pectinesterase inhibitor" evidence="4">
    <location>
        <begin position="45"/>
        <end position="137"/>
    </location>
</feature>
<dbReference type="GO" id="GO:0004857">
    <property type="term" value="F:enzyme inhibitor activity"/>
    <property type="evidence" value="ECO:0007669"/>
    <property type="project" value="InterPro"/>
</dbReference>
<evidence type="ECO:0000256" key="1">
    <source>
        <dbReference type="ARBA" id="ARBA00022729"/>
    </source>
</evidence>
<evidence type="ECO:0000259" key="4">
    <source>
        <dbReference type="Pfam" id="PF04043"/>
    </source>
</evidence>
<keyword evidence="1" id="KW-0732">Signal</keyword>
<evidence type="ECO:0000256" key="3">
    <source>
        <dbReference type="ARBA" id="ARBA00038471"/>
    </source>
</evidence>
<dbReference type="AlphaFoldDB" id="A0A2G2VCM2"/>
<reference evidence="6" key="2">
    <citation type="journal article" date="2017" name="J. Anim. Genet.">
        <title>Multiple reference genome sequences of hot pepper reveal the massive evolution of plant disease resistance genes by retroduplication.</title>
        <authorList>
            <person name="Kim S."/>
            <person name="Park J."/>
            <person name="Yeom S.-I."/>
            <person name="Kim Y.-M."/>
            <person name="Seo E."/>
            <person name="Kim K.-T."/>
            <person name="Kim M.-S."/>
            <person name="Lee J.M."/>
            <person name="Cheong K."/>
            <person name="Shin H.-S."/>
            <person name="Kim S.-B."/>
            <person name="Han K."/>
            <person name="Lee J."/>
            <person name="Park M."/>
            <person name="Lee H.-A."/>
            <person name="Lee H.-Y."/>
            <person name="Lee Y."/>
            <person name="Oh S."/>
            <person name="Lee J.H."/>
            <person name="Choi E."/>
            <person name="Choi E."/>
            <person name="Lee S.E."/>
            <person name="Jeon J."/>
            <person name="Kim H."/>
            <person name="Choi G."/>
            <person name="Song H."/>
            <person name="Lee J."/>
            <person name="Lee S.-C."/>
            <person name="Kwon J.-K."/>
            <person name="Lee H.-Y."/>
            <person name="Koo N."/>
            <person name="Hong Y."/>
            <person name="Kim R.W."/>
            <person name="Kang W.-H."/>
            <person name="Huh J.H."/>
            <person name="Kang B.-C."/>
            <person name="Yang T.-J."/>
            <person name="Lee Y.-H."/>
            <person name="Bennetzen J.L."/>
            <person name="Choi D."/>
        </authorList>
    </citation>
    <scope>NUCLEOTIDE SEQUENCE [LARGE SCALE GENOMIC DNA]</scope>
    <source>
        <strain evidence="6">cv. PBC81</strain>
    </source>
</reference>
<dbReference type="PANTHER" id="PTHR35357">
    <property type="entry name" value="OS02G0537100 PROTEIN"/>
    <property type="match status" value="1"/>
</dbReference>
<proteinExistence type="inferred from homology"/>
<keyword evidence="6" id="KW-1185">Reference proteome</keyword>
<gene>
    <name evidence="5" type="ORF">CQW23_29661</name>
</gene>
<dbReference type="Pfam" id="PF04043">
    <property type="entry name" value="PMEI"/>
    <property type="match status" value="1"/>
</dbReference>
<evidence type="ECO:0000256" key="2">
    <source>
        <dbReference type="ARBA" id="ARBA00023157"/>
    </source>
</evidence>
<dbReference type="Gene3D" id="1.20.140.40">
    <property type="entry name" value="Invertase/pectin methylesterase inhibitor family protein"/>
    <property type="match status" value="1"/>
</dbReference>
<dbReference type="EMBL" id="MLFT02000018">
    <property type="protein sequence ID" value="PHT30741.1"/>
    <property type="molecule type" value="Genomic_DNA"/>
</dbReference>